<dbReference type="Gene3D" id="3.90.180.10">
    <property type="entry name" value="Medium-chain alcohol dehydrogenases, catalytic domain"/>
    <property type="match status" value="1"/>
</dbReference>
<evidence type="ECO:0000256" key="5">
    <source>
        <dbReference type="RuleBase" id="RU361277"/>
    </source>
</evidence>
<dbReference type="InterPro" id="IPR013154">
    <property type="entry name" value="ADH-like_N"/>
</dbReference>
<dbReference type="AlphaFoldDB" id="A0A9W8HGB6"/>
<dbReference type="GO" id="GO:0016616">
    <property type="term" value="F:oxidoreductase activity, acting on the CH-OH group of donors, NAD or NADP as acceptor"/>
    <property type="evidence" value="ECO:0007669"/>
    <property type="project" value="InterPro"/>
</dbReference>
<keyword evidence="4" id="KW-0560">Oxidoreductase</keyword>
<organism evidence="7 8">
    <name type="scientific">Coemansia javaensis</name>
    <dbReference type="NCBI Taxonomy" id="2761396"/>
    <lineage>
        <taxon>Eukaryota</taxon>
        <taxon>Fungi</taxon>
        <taxon>Fungi incertae sedis</taxon>
        <taxon>Zoopagomycota</taxon>
        <taxon>Kickxellomycotina</taxon>
        <taxon>Kickxellomycetes</taxon>
        <taxon>Kickxellales</taxon>
        <taxon>Kickxellaceae</taxon>
        <taxon>Coemansia</taxon>
    </lineage>
</organism>
<dbReference type="Proteomes" id="UP001140217">
    <property type="component" value="Unassembled WGS sequence"/>
</dbReference>
<dbReference type="FunFam" id="3.40.50.720:FF:000022">
    <property type="entry name" value="Cinnamyl alcohol dehydrogenase"/>
    <property type="match status" value="1"/>
</dbReference>
<dbReference type="EMBL" id="JANBUL010000028">
    <property type="protein sequence ID" value="KAJ2784360.1"/>
    <property type="molecule type" value="Genomic_DNA"/>
</dbReference>
<dbReference type="Gene3D" id="3.40.50.720">
    <property type="entry name" value="NAD(P)-binding Rossmann-like Domain"/>
    <property type="match status" value="1"/>
</dbReference>
<dbReference type="InterPro" id="IPR036291">
    <property type="entry name" value="NAD(P)-bd_dom_sf"/>
</dbReference>
<dbReference type="PANTHER" id="PTHR42683">
    <property type="entry name" value="ALDEHYDE REDUCTASE"/>
    <property type="match status" value="1"/>
</dbReference>
<dbReference type="InterPro" id="IPR011032">
    <property type="entry name" value="GroES-like_sf"/>
</dbReference>
<evidence type="ECO:0000256" key="4">
    <source>
        <dbReference type="ARBA" id="ARBA00023002"/>
    </source>
</evidence>
<accession>A0A9W8HGB6</accession>
<dbReference type="Pfam" id="PF00107">
    <property type="entry name" value="ADH_zinc_N"/>
    <property type="match status" value="1"/>
</dbReference>
<dbReference type="SUPFAM" id="SSF51735">
    <property type="entry name" value="NAD(P)-binding Rossmann-fold domains"/>
    <property type="match status" value="1"/>
</dbReference>
<evidence type="ECO:0000256" key="2">
    <source>
        <dbReference type="ARBA" id="ARBA00022723"/>
    </source>
</evidence>
<gene>
    <name evidence="7" type="ORF">H4R18_001164</name>
</gene>
<name>A0A9W8HGB6_9FUNG</name>
<feature type="domain" description="Enoyl reductase (ER)" evidence="6">
    <location>
        <begin position="18"/>
        <end position="326"/>
    </location>
</feature>
<evidence type="ECO:0000256" key="3">
    <source>
        <dbReference type="ARBA" id="ARBA00022833"/>
    </source>
</evidence>
<reference evidence="7" key="1">
    <citation type="submission" date="2022-07" db="EMBL/GenBank/DDBJ databases">
        <title>Phylogenomic reconstructions and comparative analyses of Kickxellomycotina fungi.</title>
        <authorList>
            <person name="Reynolds N.K."/>
            <person name="Stajich J.E."/>
            <person name="Barry K."/>
            <person name="Grigoriev I.V."/>
            <person name="Crous P."/>
            <person name="Smith M.E."/>
        </authorList>
    </citation>
    <scope>NUCLEOTIDE SEQUENCE</scope>
    <source>
        <strain evidence="7">NBRC 105414</strain>
    </source>
</reference>
<proteinExistence type="inferred from homology"/>
<dbReference type="InterPro" id="IPR047109">
    <property type="entry name" value="CAD-like"/>
</dbReference>
<dbReference type="GO" id="GO:0008270">
    <property type="term" value="F:zinc ion binding"/>
    <property type="evidence" value="ECO:0007669"/>
    <property type="project" value="InterPro"/>
</dbReference>
<keyword evidence="8" id="KW-1185">Reference proteome</keyword>
<protein>
    <recommendedName>
        <fullName evidence="6">Enoyl reductase (ER) domain-containing protein</fullName>
    </recommendedName>
</protein>
<evidence type="ECO:0000313" key="8">
    <source>
        <dbReference type="Proteomes" id="UP001140217"/>
    </source>
</evidence>
<comment type="caution">
    <text evidence="7">The sequence shown here is derived from an EMBL/GenBank/DDBJ whole genome shotgun (WGS) entry which is preliminary data.</text>
</comment>
<comment type="similarity">
    <text evidence="5">Belongs to the zinc-containing alcohol dehydrogenase family.</text>
</comment>
<dbReference type="OrthoDB" id="1879366at2759"/>
<sequence length="328" mass="35182">MAAGTFSEIRGWAAMKPGMQAEPWSYTPRPLGSRDVEIKIEFSGICGSDIHLIRNDWGFSQYPQIAGHEIVGKVVAKGPGVKHFELGDTVGVGAIGAYTILGKYPDGVSSQGGFAEAVRVHEHFASKIPAAIDPAHAPPLMCAGVTVFAPMVKNGVKRGDRVGVVGIGGLGHLAIQFAAALGAEVVAISHSPSKREQCMELGVTQFVDTSNREEAEALRKSLDFLFVCSTAGAEKYNEFITWMACESQIVILGLPSEPLKVYPGELVFSGTSISGSQIGGLSMTRKTLEFAAKHNIRPMIERFPIAKINEAMEHVESGKVRYRAVLEL</sequence>
<keyword evidence="3 5" id="KW-0862">Zinc</keyword>
<dbReference type="InterPro" id="IPR020843">
    <property type="entry name" value="ER"/>
</dbReference>
<dbReference type="SUPFAM" id="SSF50129">
    <property type="entry name" value="GroES-like"/>
    <property type="match status" value="1"/>
</dbReference>
<dbReference type="InterPro" id="IPR002328">
    <property type="entry name" value="ADH_Zn_CS"/>
</dbReference>
<evidence type="ECO:0000313" key="7">
    <source>
        <dbReference type="EMBL" id="KAJ2784360.1"/>
    </source>
</evidence>
<evidence type="ECO:0000259" key="6">
    <source>
        <dbReference type="SMART" id="SM00829"/>
    </source>
</evidence>
<dbReference type="PROSITE" id="PS00059">
    <property type="entry name" value="ADH_ZINC"/>
    <property type="match status" value="1"/>
</dbReference>
<dbReference type="CDD" id="cd05283">
    <property type="entry name" value="CAD1"/>
    <property type="match status" value="1"/>
</dbReference>
<dbReference type="SMART" id="SM00829">
    <property type="entry name" value="PKS_ER"/>
    <property type="match status" value="1"/>
</dbReference>
<comment type="cofactor">
    <cofactor evidence="1 5">
        <name>Zn(2+)</name>
        <dbReference type="ChEBI" id="CHEBI:29105"/>
    </cofactor>
</comment>
<dbReference type="Pfam" id="PF08240">
    <property type="entry name" value="ADH_N"/>
    <property type="match status" value="1"/>
</dbReference>
<dbReference type="InterPro" id="IPR013149">
    <property type="entry name" value="ADH-like_C"/>
</dbReference>
<evidence type="ECO:0000256" key="1">
    <source>
        <dbReference type="ARBA" id="ARBA00001947"/>
    </source>
</evidence>
<keyword evidence="2 5" id="KW-0479">Metal-binding</keyword>